<feature type="region of interest" description="Disordered" evidence="6">
    <location>
        <begin position="1"/>
        <end position="39"/>
    </location>
</feature>
<dbReference type="Pfam" id="PF00920">
    <property type="entry name" value="ILVD_EDD_N"/>
    <property type="match status" value="1"/>
</dbReference>
<dbReference type="Pfam" id="PF24877">
    <property type="entry name" value="ILV_EDD_C"/>
    <property type="match status" value="1"/>
</dbReference>
<feature type="compositionally biased region" description="Polar residues" evidence="6">
    <location>
        <begin position="1"/>
        <end position="11"/>
    </location>
</feature>
<dbReference type="FunFam" id="3.50.30.80:FF:000001">
    <property type="entry name" value="Dihydroxy-acid dehydratase"/>
    <property type="match status" value="1"/>
</dbReference>
<feature type="domain" description="Dihydroxy-acid/6-phosphogluconate dehydratase N-terminal" evidence="7">
    <location>
        <begin position="71"/>
        <end position="381"/>
    </location>
</feature>
<dbReference type="STRING" id="595434.RISK_006702"/>
<evidence type="ECO:0000259" key="7">
    <source>
        <dbReference type="Pfam" id="PF00920"/>
    </source>
</evidence>
<dbReference type="AlphaFoldDB" id="A0A0J1B3E0"/>
<dbReference type="InterPro" id="IPR052352">
    <property type="entry name" value="Sugar_Degrad_Dehydratases"/>
</dbReference>
<evidence type="ECO:0000313" key="10">
    <source>
        <dbReference type="Proteomes" id="UP000036367"/>
    </source>
</evidence>
<dbReference type="GO" id="GO:0046872">
    <property type="term" value="F:metal ion binding"/>
    <property type="evidence" value="ECO:0007669"/>
    <property type="project" value="UniProtKB-KW"/>
</dbReference>
<dbReference type="GO" id="GO:0004160">
    <property type="term" value="F:dihydroxy-acid dehydratase activity"/>
    <property type="evidence" value="ECO:0007669"/>
    <property type="project" value="UniProtKB-EC"/>
</dbReference>
<evidence type="ECO:0000256" key="1">
    <source>
        <dbReference type="ARBA" id="ARBA00006486"/>
    </source>
</evidence>
<organism evidence="9 10">
    <name type="scientific">Rhodopirellula islandica</name>
    <dbReference type="NCBI Taxonomy" id="595434"/>
    <lineage>
        <taxon>Bacteria</taxon>
        <taxon>Pseudomonadati</taxon>
        <taxon>Planctomycetota</taxon>
        <taxon>Planctomycetia</taxon>
        <taxon>Pirellulales</taxon>
        <taxon>Pirellulaceae</taxon>
        <taxon>Rhodopirellula</taxon>
    </lineage>
</organism>
<evidence type="ECO:0000313" key="9">
    <source>
        <dbReference type="EMBL" id="KLU01133.1"/>
    </source>
</evidence>
<evidence type="ECO:0000259" key="8">
    <source>
        <dbReference type="Pfam" id="PF24877"/>
    </source>
</evidence>
<gene>
    <name evidence="9" type="ORF">RISK_006702</name>
</gene>
<reference evidence="9" key="1">
    <citation type="submission" date="2015-05" db="EMBL/GenBank/DDBJ databases">
        <title>Permanent draft genome of Rhodopirellula islandicus K833.</title>
        <authorList>
            <person name="Kizina J."/>
            <person name="Richter M."/>
            <person name="Glockner F.O."/>
            <person name="Harder J."/>
        </authorList>
    </citation>
    <scope>NUCLEOTIDE SEQUENCE [LARGE SCALE GENOMIC DNA]</scope>
    <source>
        <strain evidence="9">K833</strain>
    </source>
</reference>
<sequence>MDVTRSPSFNGSILPFDPFPIDPPSPMNANPDRDPTQLRSHRWFGRDDLRSFGHRSRLKGMGFDDIDYRDRPVVAILNTWSELNTCHSHFRDRADEVRRGILQSGGFPVEVPVMSLGEMMMKPTTMLYRNLLAMEVEEVLRCHPIDAAVLMGGCDKTVPAMLMGAISADIPSLFLPAGAMLRARWKDQTLGSGSDAWKYWDQRLAGNLCDRDWNQVENCIAASAGTCMTMGTASTMACVAEAMGWTLPSAATIPAVMADHSRLAVATGRRAVDMAWEQLKPSQFFNSQSIDNGLTTSLAIGGSTNAIVHLIAIAGRLGETLTLDRFDELSRKTPVLGDLRPGGRFLMQDFFEAGGLPALLQRLRDLLNLDCPTVSGKTLGEQIEDAEVHDDEVIRTRENPVSPAGGVCLLRGNLAPSGCVIKSIAASEKLLHHRGRAVVFNDYPEMKKSIHDPELDVDENSVLILRSAGPLGAPGFPEWGMLPIPQKLLQAGVTDMVRMSDARMSGTSYGTCVLHIAPESAAGGPLALVETGDEIEINVPERTIHWHIDDEELARRRANQPGAAPEPARGYMKLYAKHVTQADQGCDFDFLAGRSPGEEPAIH</sequence>
<dbReference type="SUPFAM" id="SSF52016">
    <property type="entry name" value="LeuD/IlvD-like"/>
    <property type="match status" value="1"/>
</dbReference>
<evidence type="ECO:0000256" key="3">
    <source>
        <dbReference type="ARBA" id="ARBA00023004"/>
    </source>
</evidence>
<dbReference type="EMBL" id="LECT01000055">
    <property type="protein sequence ID" value="KLU01133.1"/>
    <property type="molecule type" value="Genomic_DNA"/>
</dbReference>
<keyword evidence="4" id="KW-0411">Iron-sulfur</keyword>
<dbReference type="InterPro" id="IPR020558">
    <property type="entry name" value="DiOHA_6PGluconate_deHydtase_CS"/>
</dbReference>
<dbReference type="Gene3D" id="3.50.30.80">
    <property type="entry name" value="IlvD/EDD C-terminal domain-like"/>
    <property type="match status" value="1"/>
</dbReference>
<name>A0A0J1B3E0_RHOIS</name>
<feature type="compositionally biased region" description="Pro residues" evidence="6">
    <location>
        <begin position="17"/>
        <end position="26"/>
    </location>
</feature>
<feature type="domain" description="Dihydroxy-acid/6-phosphogluconate dehydratase C-terminal" evidence="8">
    <location>
        <begin position="392"/>
        <end position="586"/>
    </location>
</feature>
<dbReference type="InterPro" id="IPR037237">
    <property type="entry name" value="IlvD/EDD_N"/>
</dbReference>
<dbReference type="PROSITE" id="PS00886">
    <property type="entry name" value="ILVD_EDD_1"/>
    <property type="match status" value="1"/>
</dbReference>
<dbReference type="EC" id="4.2.1.9" evidence="9"/>
<dbReference type="InterPro" id="IPR056740">
    <property type="entry name" value="ILV_EDD_C"/>
</dbReference>
<keyword evidence="5 9" id="KW-0456">Lyase</keyword>
<dbReference type="PATRIC" id="fig|595434.4.peg.6382"/>
<keyword evidence="10" id="KW-1185">Reference proteome</keyword>
<dbReference type="Proteomes" id="UP000036367">
    <property type="component" value="Unassembled WGS sequence"/>
</dbReference>
<proteinExistence type="inferred from homology"/>
<dbReference type="InterPro" id="IPR000581">
    <property type="entry name" value="ILV_EDD_N"/>
</dbReference>
<keyword evidence="3" id="KW-0408">Iron</keyword>
<comment type="similarity">
    <text evidence="1">Belongs to the IlvD/Edd family.</text>
</comment>
<comment type="caution">
    <text evidence="9">The sequence shown here is derived from an EMBL/GenBank/DDBJ whole genome shotgun (WGS) entry which is preliminary data.</text>
</comment>
<evidence type="ECO:0000256" key="2">
    <source>
        <dbReference type="ARBA" id="ARBA00022723"/>
    </source>
</evidence>
<evidence type="ECO:0000256" key="5">
    <source>
        <dbReference type="ARBA" id="ARBA00023239"/>
    </source>
</evidence>
<dbReference type="SUPFAM" id="SSF143975">
    <property type="entry name" value="IlvD/EDD N-terminal domain-like"/>
    <property type="match status" value="1"/>
</dbReference>
<dbReference type="PANTHER" id="PTHR43183:SF2">
    <property type="entry name" value="DIHYDROXY-ACID DEHYDRATASE"/>
    <property type="match status" value="1"/>
</dbReference>
<dbReference type="PANTHER" id="PTHR43183">
    <property type="entry name" value="HYPOTHETICAL DIHYDROXYACID DEHYDRATASE (EUROFUNG)-RELATED"/>
    <property type="match status" value="1"/>
</dbReference>
<dbReference type="GO" id="GO:0051536">
    <property type="term" value="F:iron-sulfur cluster binding"/>
    <property type="evidence" value="ECO:0007669"/>
    <property type="project" value="UniProtKB-KW"/>
</dbReference>
<evidence type="ECO:0000256" key="6">
    <source>
        <dbReference type="SAM" id="MobiDB-lite"/>
    </source>
</evidence>
<accession>A0A0J1B3E0</accession>
<dbReference type="NCBIfam" id="NF004784">
    <property type="entry name" value="PRK06131.1"/>
    <property type="match status" value="1"/>
</dbReference>
<evidence type="ECO:0000256" key="4">
    <source>
        <dbReference type="ARBA" id="ARBA00023014"/>
    </source>
</evidence>
<dbReference type="InterPro" id="IPR042096">
    <property type="entry name" value="Dihydro-acid_dehy_C"/>
</dbReference>
<keyword evidence="2" id="KW-0479">Metal-binding</keyword>
<protein>
    <submittedName>
        <fullName evidence="9">Dihydroxy-acid dehydratase</fullName>
        <ecNumber evidence="9">4.2.1.9</ecNumber>
    </submittedName>
</protein>